<dbReference type="PANTHER" id="PTHR10934:SF2">
    <property type="entry name" value="LARGE RIBOSOMAL SUBUNIT PROTEIN EL18"/>
    <property type="match status" value="1"/>
</dbReference>
<accession>A0A2C6KJG1</accession>
<dbReference type="GO" id="GO:0003735">
    <property type="term" value="F:structural constituent of ribosome"/>
    <property type="evidence" value="ECO:0007669"/>
    <property type="project" value="InterPro"/>
</dbReference>
<comment type="caution">
    <text evidence="6">The sequence shown here is derived from an EMBL/GenBank/DDBJ whole genome shotgun (WGS) entry which is preliminary data.</text>
</comment>
<sequence>MGIDLEHRGRKKKGGRKAVKSANPYLRLLVKLYQFLARRTNSKFNRVILKRLMSPKRLKAPISLSRLSRHMKGQEDNIAVVVGSVTDDVRMVKVPKLSICALRFTETARRRVVQAGGECLTFDQLALRRPKGSKCVLLRGVTASREACKHFGRAPGTPNSTAKPYVRSKGRKFEKARGRRRSRGYKN</sequence>
<proteinExistence type="inferred from homology"/>
<dbReference type="Pfam" id="PF17135">
    <property type="entry name" value="Ribosomal_L18"/>
    <property type="match status" value="1"/>
</dbReference>
<dbReference type="OrthoDB" id="6353017at2759"/>
<dbReference type="EMBL" id="MIGC01005146">
    <property type="protein sequence ID" value="PHJ17249.1"/>
    <property type="molecule type" value="Genomic_DNA"/>
</dbReference>
<dbReference type="AlphaFoldDB" id="A0A2C6KJG1"/>
<dbReference type="SUPFAM" id="SSF52080">
    <property type="entry name" value="Ribosomal proteins L15p and L18e"/>
    <property type="match status" value="1"/>
</dbReference>
<evidence type="ECO:0000256" key="1">
    <source>
        <dbReference type="ARBA" id="ARBA00006815"/>
    </source>
</evidence>
<keyword evidence="3" id="KW-0687">Ribonucleoprotein</keyword>
<dbReference type="GO" id="GO:0006412">
    <property type="term" value="P:translation"/>
    <property type="evidence" value="ECO:0007669"/>
    <property type="project" value="InterPro"/>
</dbReference>
<name>A0A2C6KJG1_9APIC</name>
<dbReference type="RefSeq" id="XP_067918974.1">
    <property type="nucleotide sequence ID" value="XM_068069048.1"/>
</dbReference>
<evidence type="ECO:0000256" key="2">
    <source>
        <dbReference type="ARBA" id="ARBA00022980"/>
    </source>
</evidence>
<evidence type="ECO:0000256" key="4">
    <source>
        <dbReference type="SAM" id="MobiDB-lite"/>
    </source>
</evidence>
<dbReference type="GO" id="GO:0003723">
    <property type="term" value="F:RNA binding"/>
    <property type="evidence" value="ECO:0007669"/>
    <property type="project" value="TreeGrafter"/>
</dbReference>
<gene>
    <name evidence="6" type="ORF">CSUI_008929</name>
</gene>
<feature type="compositionally biased region" description="Basic residues" evidence="4">
    <location>
        <begin position="177"/>
        <end position="187"/>
    </location>
</feature>
<dbReference type="GeneID" id="94432259"/>
<dbReference type="PANTHER" id="PTHR10934">
    <property type="entry name" value="60S RIBOSOMAL PROTEIN L18"/>
    <property type="match status" value="1"/>
</dbReference>
<dbReference type="InterPro" id="IPR021131">
    <property type="entry name" value="Ribosomal_uL15/eL18"/>
</dbReference>
<evidence type="ECO:0000259" key="5">
    <source>
        <dbReference type="Pfam" id="PF17135"/>
    </source>
</evidence>
<feature type="domain" description="Large ribosomal subunit protein uL15/eL18" evidence="5">
    <location>
        <begin position="2"/>
        <end position="187"/>
    </location>
</feature>
<dbReference type="InterPro" id="IPR036227">
    <property type="entry name" value="Ribosomal_uL15/eL18_sf"/>
</dbReference>
<keyword evidence="2 6" id="KW-0689">Ribosomal protein</keyword>
<feature type="region of interest" description="Disordered" evidence="4">
    <location>
        <begin position="151"/>
        <end position="187"/>
    </location>
</feature>
<dbReference type="FunFam" id="3.100.10.10:FF:000001">
    <property type="entry name" value="60S ribosomal protein L18"/>
    <property type="match status" value="1"/>
</dbReference>
<dbReference type="Proteomes" id="UP000221165">
    <property type="component" value="Unassembled WGS sequence"/>
</dbReference>
<reference evidence="6 7" key="1">
    <citation type="journal article" date="2017" name="Int. J. Parasitol.">
        <title>The genome of the protozoan parasite Cystoisospora suis and a reverse vaccinology approach to identify vaccine candidates.</title>
        <authorList>
            <person name="Palmieri N."/>
            <person name="Shrestha A."/>
            <person name="Ruttkowski B."/>
            <person name="Beck T."/>
            <person name="Vogl C."/>
            <person name="Tomley F."/>
            <person name="Blake D.P."/>
            <person name="Joachim A."/>
        </authorList>
    </citation>
    <scope>NUCLEOTIDE SEQUENCE [LARGE SCALE GENOMIC DNA]</scope>
    <source>
        <strain evidence="6 7">Wien I</strain>
    </source>
</reference>
<dbReference type="GO" id="GO:0022625">
    <property type="term" value="C:cytosolic large ribosomal subunit"/>
    <property type="evidence" value="ECO:0007669"/>
    <property type="project" value="TreeGrafter"/>
</dbReference>
<organism evidence="6 7">
    <name type="scientific">Cystoisospora suis</name>
    <dbReference type="NCBI Taxonomy" id="483139"/>
    <lineage>
        <taxon>Eukaryota</taxon>
        <taxon>Sar</taxon>
        <taxon>Alveolata</taxon>
        <taxon>Apicomplexa</taxon>
        <taxon>Conoidasida</taxon>
        <taxon>Coccidia</taxon>
        <taxon>Eucoccidiorida</taxon>
        <taxon>Eimeriorina</taxon>
        <taxon>Sarcocystidae</taxon>
        <taxon>Cystoisospora</taxon>
    </lineage>
</organism>
<evidence type="ECO:0000313" key="6">
    <source>
        <dbReference type="EMBL" id="PHJ17249.1"/>
    </source>
</evidence>
<comment type="similarity">
    <text evidence="1">Belongs to the eukaryotic ribosomal protein eL18 family.</text>
</comment>
<dbReference type="VEuPathDB" id="ToxoDB:CSUI_008929"/>
<keyword evidence="7" id="KW-1185">Reference proteome</keyword>
<evidence type="ECO:0000313" key="7">
    <source>
        <dbReference type="Proteomes" id="UP000221165"/>
    </source>
</evidence>
<evidence type="ECO:0000256" key="3">
    <source>
        <dbReference type="ARBA" id="ARBA00023274"/>
    </source>
</evidence>
<dbReference type="Gene3D" id="3.100.10.10">
    <property type="match status" value="1"/>
</dbReference>
<dbReference type="InterPro" id="IPR000039">
    <property type="entry name" value="Ribosomal_eL18"/>
</dbReference>
<protein>
    <submittedName>
        <fullName evidence="6">60s ribosomal protein l18</fullName>
    </submittedName>
</protein>